<dbReference type="PANTHER" id="PTHR15730:SF5">
    <property type="entry name" value="SI:CH211-210B2.2-RELATED"/>
    <property type="match status" value="1"/>
</dbReference>
<evidence type="ECO:0000256" key="2">
    <source>
        <dbReference type="ARBA" id="ARBA00022729"/>
    </source>
</evidence>
<dbReference type="RefSeq" id="WP_146659154.1">
    <property type="nucleotide sequence ID" value="NZ_CP019791.1"/>
</dbReference>
<dbReference type="PROSITE" id="PS51723">
    <property type="entry name" value="PEPTIDASE_M60"/>
    <property type="match status" value="1"/>
</dbReference>
<dbReference type="SUPFAM" id="SSF52317">
    <property type="entry name" value="Class I glutamine amidotransferase-like"/>
    <property type="match status" value="1"/>
</dbReference>
<dbReference type="STRING" id="1936003.STSP2_00289"/>
<protein>
    <recommendedName>
        <fullName evidence="5">Peptidase M60 domain-containing protein</fullName>
    </recommendedName>
</protein>
<dbReference type="Pfam" id="PF17291">
    <property type="entry name" value="M60-like_N"/>
    <property type="match status" value="1"/>
</dbReference>
<dbReference type="SMART" id="SM01276">
    <property type="entry name" value="M60-like"/>
    <property type="match status" value="1"/>
</dbReference>
<dbReference type="InterPro" id="IPR051244">
    <property type="entry name" value="TCAF"/>
</dbReference>
<proteinExistence type="inferred from homology"/>
<evidence type="ECO:0000256" key="3">
    <source>
        <dbReference type="ARBA" id="ARBA00023157"/>
    </source>
</evidence>
<keyword evidence="2 4" id="KW-0732">Signal</keyword>
<dbReference type="EMBL" id="CP019791">
    <property type="protein sequence ID" value="AQT67148.1"/>
    <property type="molecule type" value="Genomic_DNA"/>
</dbReference>
<dbReference type="InterPro" id="IPR001791">
    <property type="entry name" value="Laminin_G"/>
</dbReference>
<dbReference type="Pfam" id="PF17892">
    <property type="entry name" value="Cadherin_5"/>
    <property type="match status" value="1"/>
</dbReference>
<dbReference type="SMART" id="SM00560">
    <property type="entry name" value="LamGL"/>
    <property type="match status" value="1"/>
</dbReference>
<dbReference type="Gene3D" id="2.60.40.3440">
    <property type="match status" value="1"/>
</dbReference>
<keyword evidence="7" id="KW-1185">Reference proteome</keyword>
<dbReference type="SUPFAM" id="SSF49899">
    <property type="entry name" value="Concanavalin A-like lectins/glucanases"/>
    <property type="match status" value="1"/>
</dbReference>
<feature type="domain" description="Peptidase M60" evidence="5">
    <location>
        <begin position="456"/>
        <end position="753"/>
    </location>
</feature>
<dbReference type="KEGG" id="alus:STSP2_00289"/>
<dbReference type="PANTHER" id="PTHR15730">
    <property type="entry name" value="EXPERIMENTAL AUTOIMMUNE PROSTATITIS ANTIGEN 2-RELATED"/>
    <property type="match status" value="1"/>
</dbReference>
<dbReference type="InterPro" id="IPR041690">
    <property type="entry name" value="Cadherin_5"/>
</dbReference>
<evidence type="ECO:0000259" key="5">
    <source>
        <dbReference type="PROSITE" id="PS51723"/>
    </source>
</evidence>
<dbReference type="Pfam" id="PF13402">
    <property type="entry name" value="Peptidase_M60"/>
    <property type="match status" value="1"/>
</dbReference>
<evidence type="ECO:0000256" key="4">
    <source>
        <dbReference type="SAM" id="SignalP"/>
    </source>
</evidence>
<dbReference type="InterPro" id="IPR029062">
    <property type="entry name" value="Class_I_gatase-like"/>
</dbReference>
<sequence length="1178" mass="129526" precursor="true">MRTLKVLLALIVIAVTAPSYAADPFQATDDIFITTPNTAKTCYVLLNEAQAFPDTTVTLVSFDSTSSQGGSVTGNGDGTVTYTPPTSFAGRDSFTYTSTDGLTNSTATVTINVNQTFNGDTARNQILNGVTSLANPSGPGYMVSYGQTAYSISHYNTDRRNPQIAASTIGQGRVIALPDHQWLNMDSYGSDTSTGNFYRNGLEWLAGTTNKNIKIVVTSSTGAATWIQQQGYTNVVQSSDFQNQLSDADVLVGWLGSGISNANCQAVIDFVANGGGLFICDYGIGYDWWWGKAIPDAPGNRVCRHAGIGFKNSWPGGSLPINRSSGQTDSDDVINILAGSGSYTTTDRDIAGTVLDGIYNTVASDDALVARMDYEFYERIQTINPSPSSPVSDEFEKALLKRECQILLDTPVEETVAHRTAQACYGTIPADAQRVTKTLSFSVTEEGRDIRGNDSGIWLSTGLYAVPGEIVTVSTSDPITNLGMGIKINGDWNNVSDRGSYLRMPFGTSRDYALNQSSILTANPFGGIIYITIPRNTVPGDFDITIENAIEAPYFIQGVHTNEDWLNEIRNKPAPFAELVSDNMIISLSKDKVTNLEDPEALMEFWEQGLTAQDDLAGLTGNRTRQTRMYSMIQTAWGSGYAGYPIGAWNWDFANLQSLEQGYCWGQYHETGHLHQSGYWTDGRTGEVTVNIFSMVGIEAACDSGQAGTGWSRMWDTDSRVDEYRNARLAGGFDEVGVGTRLVMYAQLRFAFGWDAFKQTFQTYHDDQQNASWKLPTNDQEEWDQFMTRFSRVVGFDLSPFFINWDFGVSQTAINSLSDLPAWNMVETKPDSATVTQGKSVVLPDVAANDYSFDGTLNVTGYEDPANGTVTDNGDGTFTYTPDPGFEGQETLTYIIENGYNNQFRESVQITVNTVESALLGHWPLDANGWDYSQYGNDATLNGTYYVGGLLKYSIKCDGYNDYLDVGTGPSISGYNDFTVSAWIKTRALQDQVIVQQRDSGYNGQYVCKVESNGTLTFYVYGDYGYQFDFYSAERVNDYSWHHVAFVREGENGYIYTDGVLTASASGSIKPLDSNIGTYIGADVRDGVDYFNGNIDDVAIWEMALGETDIQNIYEKGMAGKTFRYQTSGEQGFKDLAIFSANWLDTNCRYCNGANLDWDSDVDFDDLEILASQWLQPW</sequence>
<dbReference type="SMART" id="SM00282">
    <property type="entry name" value="LamG"/>
    <property type="match status" value="1"/>
</dbReference>
<keyword evidence="3" id="KW-1015">Disulfide bond</keyword>
<dbReference type="Pfam" id="PF13385">
    <property type="entry name" value="Laminin_G_3"/>
    <property type="match status" value="1"/>
</dbReference>
<comment type="similarity">
    <text evidence="1">Belongs to the TCAF family.</text>
</comment>
<dbReference type="OrthoDB" id="197688at2"/>
<evidence type="ECO:0000313" key="7">
    <source>
        <dbReference type="Proteomes" id="UP000189674"/>
    </source>
</evidence>
<evidence type="ECO:0000313" key="6">
    <source>
        <dbReference type="EMBL" id="AQT67148.1"/>
    </source>
</evidence>
<accession>A0A1U9NHB3</accession>
<dbReference type="Gene3D" id="3.40.390.80">
    <property type="entry name" value="Peptidase M60, enhancin-like domain 2"/>
    <property type="match status" value="1"/>
</dbReference>
<dbReference type="InterPro" id="IPR006558">
    <property type="entry name" value="LamG-like"/>
</dbReference>
<dbReference type="InterPro" id="IPR035423">
    <property type="entry name" value="M60-like_N"/>
</dbReference>
<feature type="chain" id="PRO_5011962321" description="Peptidase M60 domain-containing protein" evidence="4">
    <location>
        <begin position="22"/>
        <end position="1178"/>
    </location>
</feature>
<dbReference type="InterPro" id="IPR042279">
    <property type="entry name" value="Pep_M60_3"/>
</dbReference>
<dbReference type="Gene3D" id="2.60.120.200">
    <property type="match status" value="1"/>
</dbReference>
<dbReference type="InterPro" id="IPR031161">
    <property type="entry name" value="Peptidase_M60_dom"/>
</dbReference>
<dbReference type="AlphaFoldDB" id="A0A1U9NHB3"/>
<reference evidence="7" key="1">
    <citation type="submission" date="2017-02" db="EMBL/GenBank/DDBJ databases">
        <title>Comparative genomics and description of representatives of a novel lineage of planctomycetes thriving in anoxic sediments.</title>
        <authorList>
            <person name="Spring S."/>
            <person name="Bunk B."/>
            <person name="Sproer C."/>
        </authorList>
    </citation>
    <scope>NUCLEOTIDE SEQUENCE [LARGE SCALE GENOMIC DNA]</scope>
    <source>
        <strain evidence="7">ST-NAGAB-D1</strain>
    </source>
</reference>
<gene>
    <name evidence="6" type="ORF">STSP2_00289</name>
</gene>
<dbReference type="Proteomes" id="UP000189674">
    <property type="component" value="Chromosome"/>
</dbReference>
<dbReference type="Gene3D" id="1.10.390.30">
    <property type="entry name" value="Peptidase M60, enhancin-like domain 3"/>
    <property type="match status" value="1"/>
</dbReference>
<evidence type="ECO:0000256" key="1">
    <source>
        <dbReference type="ARBA" id="ARBA00009770"/>
    </source>
</evidence>
<dbReference type="InterPro" id="IPR013320">
    <property type="entry name" value="ConA-like_dom_sf"/>
</dbReference>
<dbReference type="Pfam" id="PF17963">
    <property type="entry name" value="Big_9"/>
    <property type="match status" value="1"/>
</dbReference>
<name>A0A1U9NHB3_9BACT</name>
<feature type="signal peptide" evidence="4">
    <location>
        <begin position="1"/>
        <end position="21"/>
    </location>
</feature>
<organism evidence="6 7">
    <name type="scientific">Anaerohalosphaera lusitana</name>
    <dbReference type="NCBI Taxonomy" id="1936003"/>
    <lineage>
        <taxon>Bacteria</taxon>
        <taxon>Pseudomonadati</taxon>
        <taxon>Planctomycetota</taxon>
        <taxon>Phycisphaerae</taxon>
        <taxon>Sedimentisphaerales</taxon>
        <taxon>Anaerohalosphaeraceae</taxon>
        <taxon>Anaerohalosphaera</taxon>
    </lineage>
</organism>